<accession>A0AAN7UHQ9</accession>
<comment type="caution">
    <text evidence="1">The sequence shown here is derived from an EMBL/GenBank/DDBJ whole genome shotgun (WGS) entry which is preliminary data.</text>
</comment>
<dbReference type="Proteomes" id="UP001305414">
    <property type="component" value="Unassembled WGS sequence"/>
</dbReference>
<proteinExistence type="predicted"/>
<dbReference type="Pfam" id="PF06108">
    <property type="entry name" value="DUF952"/>
    <property type="match status" value="1"/>
</dbReference>
<dbReference type="InterPro" id="IPR009297">
    <property type="entry name" value="DUF952"/>
</dbReference>
<keyword evidence="2" id="KW-1185">Reference proteome</keyword>
<dbReference type="PANTHER" id="PTHR34129">
    <property type="entry name" value="BLR1139 PROTEIN"/>
    <property type="match status" value="1"/>
</dbReference>
<evidence type="ECO:0000313" key="1">
    <source>
        <dbReference type="EMBL" id="KAK5628677.1"/>
    </source>
</evidence>
<evidence type="ECO:0000313" key="2">
    <source>
        <dbReference type="Proteomes" id="UP001305414"/>
    </source>
</evidence>
<protein>
    <submittedName>
        <fullName evidence="1">Uncharacterized protein</fullName>
    </submittedName>
</protein>
<dbReference type="PANTHER" id="PTHR34129:SF1">
    <property type="entry name" value="DUF952 DOMAIN-CONTAINING PROTEIN"/>
    <property type="match status" value="1"/>
</dbReference>
<dbReference type="AlphaFoldDB" id="A0AAN7UHQ9"/>
<dbReference type="EMBL" id="JAWHQM010000009">
    <property type="protein sequence ID" value="KAK5628677.1"/>
    <property type="molecule type" value="Genomic_DNA"/>
</dbReference>
<dbReference type="SUPFAM" id="SSF56399">
    <property type="entry name" value="ADP-ribosylation"/>
    <property type="match status" value="1"/>
</dbReference>
<gene>
    <name evidence="1" type="ORF">RRF57_004392</name>
</gene>
<name>A0AAN7UHQ9_9PEZI</name>
<organism evidence="1 2">
    <name type="scientific">Xylaria bambusicola</name>
    <dbReference type="NCBI Taxonomy" id="326684"/>
    <lineage>
        <taxon>Eukaryota</taxon>
        <taxon>Fungi</taxon>
        <taxon>Dikarya</taxon>
        <taxon>Ascomycota</taxon>
        <taxon>Pezizomycotina</taxon>
        <taxon>Sordariomycetes</taxon>
        <taxon>Xylariomycetidae</taxon>
        <taxon>Xylariales</taxon>
        <taxon>Xylariaceae</taxon>
        <taxon>Xylaria</taxon>
    </lineage>
</organism>
<dbReference type="Gene3D" id="3.20.170.20">
    <property type="entry name" value="Protein of unknown function DUF952"/>
    <property type="match status" value="1"/>
</dbReference>
<reference evidence="1 2" key="1">
    <citation type="submission" date="2023-10" db="EMBL/GenBank/DDBJ databases">
        <title>Draft genome sequence of Xylaria bambusicola isolate GMP-LS, the root and basal stem rot pathogen of sugarcane in Indonesia.</title>
        <authorList>
            <person name="Selvaraj P."/>
            <person name="Muralishankar V."/>
            <person name="Muruganantham S."/>
            <person name="Sp S."/>
            <person name="Haryani S."/>
            <person name="Lau K.J.X."/>
            <person name="Naqvi N.I."/>
        </authorList>
    </citation>
    <scope>NUCLEOTIDE SEQUENCE [LARGE SCALE GENOMIC DNA]</scope>
    <source>
        <strain evidence="1">GMP-LS</strain>
    </source>
</reference>
<sequence length="124" mass="13859">MVTMAPPTPLPTYVYKIVPTAPPSPIPAQYPLSELDQKDGFVHLSIATQIPTTAGLFFKDSTALWILKIRFKPEFHGATTWEVQGCPHLYGNFGVDDVEDVKEFSRSEGESWKDAMERQSGFLV</sequence>